<protein>
    <submittedName>
        <fullName evidence="1">Methyltransferase</fullName>
    </submittedName>
</protein>
<keyword evidence="1" id="KW-0808">Transferase</keyword>
<accession>A0A0A9FL35</accession>
<reference evidence="1" key="1">
    <citation type="submission" date="2014-09" db="EMBL/GenBank/DDBJ databases">
        <authorList>
            <person name="Magalhaes I.L.F."/>
            <person name="Oliveira U."/>
            <person name="Santos F.R."/>
            <person name="Vidigal T.H.D.A."/>
            <person name="Brescovit A.D."/>
            <person name="Santos A.J."/>
        </authorList>
    </citation>
    <scope>NUCLEOTIDE SEQUENCE</scope>
    <source>
        <tissue evidence="1">Shoot tissue taken approximately 20 cm above the soil surface</tissue>
    </source>
</reference>
<organism evidence="1">
    <name type="scientific">Arundo donax</name>
    <name type="common">Giant reed</name>
    <name type="synonym">Donax arundinaceus</name>
    <dbReference type="NCBI Taxonomy" id="35708"/>
    <lineage>
        <taxon>Eukaryota</taxon>
        <taxon>Viridiplantae</taxon>
        <taxon>Streptophyta</taxon>
        <taxon>Embryophyta</taxon>
        <taxon>Tracheophyta</taxon>
        <taxon>Spermatophyta</taxon>
        <taxon>Magnoliopsida</taxon>
        <taxon>Liliopsida</taxon>
        <taxon>Poales</taxon>
        <taxon>Poaceae</taxon>
        <taxon>PACMAD clade</taxon>
        <taxon>Arundinoideae</taxon>
        <taxon>Arundineae</taxon>
        <taxon>Arundo</taxon>
    </lineage>
</organism>
<evidence type="ECO:0000313" key="1">
    <source>
        <dbReference type="EMBL" id="JAE13047.1"/>
    </source>
</evidence>
<reference evidence="1" key="2">
    <citation type="journal article" date="2015" name="Data Brief">
        <title>Shoot transcriptome of the giant reed, Arundo donax.</title>
        <authorList>
            <person name="Barrero R.A."/>
            <person name="Guerrero F.D."/>
            <person name="Moolhuijzen P."/>
            <person name="Goolsby J.A."/>
            <person name="Tidwell J."/>
            <person name="Bellgard S.E."/>
            <person name="Bellgard M.I."/>
        </authorList>
    </citation>
    <scope>NUCLEOTIDE SEQUENCE</scope>
    <source>
        <tissue evidence="1">Shoot tissue taken approximately 20 cm above the soil surface</tissue>
    </source>
</reference>
<proteinExistence type="predicted"/>
<dbReference type="GO" id="GO:0008168">
    <property type="term" value="F:methyltransferase activity"/>
    <property type="evidence" value="ECO:0007669"/>
    <property type="project" value="UniProtKB-KW"/>
</dbReference>
<dbReference type="GO" id="GO:0032259">
    <property type="term" value="P:methylation"/>
    <property type="evidence" value="ECO:0007669"/>
    <property type="project" value="UniProtKB-KW"/>
</dbReference>
<name>A0A0A9FL35_ARUDO</name>
<keyword evidence="1" id="KW-0489">Methyltransferase</keyword>
<dbReference type="AlphaFoldDB" id="A0A0A9FL35"/>
<dbReference type="EMBL" id="GBRH01184849">
    <property type="protein sequence ID" value="JAE13047.1"/>
    <property type="molecule type" value="Transcribed_RNA"/>
</dbReference>
<sequence length="51" mass="5728">MASFGEKRCNTTSSKFSTFLYKPICTSTFQCPKCSKDVPLDALRSYKPSIL</sequence>